<protein>
    <submittedName>
        <fullName evidence="1">Uncharacterized protein</fullName>
    </submittedName>
</protein>
<organism evidence="1 2">
    <name type="scientific">Agrobacterium tumefaciens</name>
    <dbReference type="NCBI Taxonomy" id="358"/>
    <lineage>
        <taxon>Bacteria</taxon>
        <taxon>Pseudomonadati</taxon>
        <taxon>Pseudomonadota</taxon>
        <taxon>Alphaproteobacteria</taxon>
        <taxon>Hyphomicrobiales</taxon>
        <taxon>Rhizobiaceae</taxon>
        <taxon>Rhizobium/Agrobacterium group</taxon>
        <taxon>Agrobacterium</taxon>
        <taxon>Agrobacterium tumefaciens complex</taxon>
    </lineage>
</organism>
<dbReference type="EMBL" id="LXKT01000029">
    <property type="protein sequence ID" value="OCJ32703.1"/>
    <property type="molecule type" value="Genomic_DNA"/>
</dbReference>
<name>A0AB36ECC8_AGRTU</name>
<dbReference type="Proteomes" id="UP000093451">
    <property type="component" value="Unassembled WGS sequence"/>
</dbReference>
<evidence type="ECO:0000313" key="1">
    <source>
        <dbReference type="EMBL" id="OCJ32703.1"/>
    </source>
</evidence>
<comment type="caution">
    <text evidence="1">The sequence shown here is derived from an EMBL/GenBank/DDBJ whole genome shotgun (WGS) entry which is preliminary data.</text>
</comment>
<dbReference type="RefSeq" id="WP_065689029.1">
    <property type="nucleotide sequence ID" value="NZ_LXKT01000029.1"/>
</dbReference>
<evidence type="ECO:0000313" key="2">
    <source>
        <dbReference type="Proteomes" id="UP000093451"/>
    </source>
</evidence>
<dbReference type="AlphaFoldDB" id="A0AB36ECC8"/>
<gene>
    <name evidence="1" type="ORF">A6U91_21135</name>
</gene>
<reference evidence="1 2" key="1">
    <citation type="journal article" date="2016" name="PeerJ">
        <title>Gall-ID: tools for genotyping gall-causing phytopathogenic bacteria.</title>
        <authorList>
            <person name="Davis E.W.II."/>
            <person name="Weisberg A.J."/>
            <person name="Tabima J.F."/>
            <person name="Grunwald N.J."/>
            <person name="Chang J.H."/>
        </authorList>
    </citation>
    <scope>NUCLEOTIDE SEQUENCE [LARGE SCALE GENOMIC DNA]</scope>
    <source>
        <strain evidence="1 2">N2/73</strain>
    </source>
</reference>
<proteinExistence type="predicted"/>
<accession>A0AB36ECC8</accession>
<sequence>MLKSLALDAVRSVKQRKDCRPEGGDRLVVNTSANGKVINARLPGLLGKLCQMLMREVKHDSIEFPSD</sequence>